<evidence type="ECO:0000313" key="1">
    <source>
        <dbReference type="EMBL" id="CAB4203751.1"/>
    </source>
</evidence>
<reference evidence="1" key="1">
    <citation type="submission" date="2020-05" db="EMBL/GenBank/DDBJ databases">
        <authorList>
            <person name="Chiriac C."/>
            <person name="Salcher M."/>
            <person name="Ghai R."/>
            <person name="Kavagutti S V."/>
        </authorList>
    </citation>
    <scope>NUCLEOTIDE SEQUENCE</scope>
</reference>
<proteinExistence type="predicted"/>
<name>A0A6J5S5G6_9CAUD</name>
<organism evidence="1">
    <name type="scientific">uncultured Caudovirales phage</name>
    <dbReference type="NCBI Taxonomy" id="2100421"/>
    <lineage>
        <taxon>Viruses</taxon>
        <taxon>Duplodnaviria</taxon>
        <taxon>Heunggongvirae</taxon>
        <taxon>Uroviricota</taxon>
        <taxon>Caudoviricetes</taxon>
        <taxon>Peduoviridae</taxon>
        <taxon>Maltschvirus</taxon>
        <taxon>Maltschvirus maltsch</taxon>
    </lineage>
</organism>
<gene>
    <name evidence="1" type="ORF">UFOVP1387_6</name>
</gene>
<sequence>MTTTDLINAVEFLRKVVARGDQEEVLVRTVMALQHEIERRANERRHKG</sequence>
<dbReference type="EMBL" id="LR797337">
    <property type="protein sequence ID" value="CAB4203751.1"/>
    <property type="molecule type" value="Genomic_DNA"/>
</dbReference>
<protein>
    <submittedName>
        <fullName evidence="1">Uncharacterized protein</fullName>
    </submittedName>
</protein>
<accession>A0A6J5S5G6</accession>